<feature type="transmembrane region" description="Helical" evidence="7">
    <location>
        <begin position="78"/>
        <end position="101"/>
    </location>
</feature>
<keyword evidence="5 7" id="KW-1133">Transmembrane helix</keyword>
<name>A0A1F6FM00_9BACT</name>
<comment type="similarity">
    <text evidence="2">Belongs to the DoxX family.</text>
</comment>
<keyword evidence="4 7" id="KW-0812">Transmembrane</keyword>
<evidence type="ECO:0000256" key="1">
    <source>
        <dbReference type="ARBA" id="ARBA00004651"/>
    </source>
</evidence>
<keyword evidence="6 7" id="KW-0472">Membrane</keyword>
<evidence type="ECO:0000256" key="4">
    <source>
        <dbReference type="ARBA" id="ARBA00022692"/>
    </source>
</evidence>
<evidence type="ECO:0000256" key="2">
    <source>
        <dbReference type="ARBA" id="ARBA00006679"/>
    </source>
</evidence>
<dbReference type="AlphaFoldDB" id="A0A1F6FM00"/>
<organism evidence="8 9">
    <name type="scientific">Candidatus Kaiserbacteria bacterium RIFCSPLOWO2_12_FULL_50_28</name>
    <dbReference type="NCBI Taxonomy" id="1798527"/>
    <lineage>
        <taxon>Bacteria</taxon>
        <taxon>Candidatus Kaiseribacteriota</taxon>
    </lineage>
</organism>
<sequence>MEFPNDVWNMNKLKADAFAPTFLRLGLAVLFLWFGLSQVTNPSDWIAWVPEWPTIITGLSASTIVLLNGAFETVLGTLLVLGFQTRWVALLLSLHLFYIAYEMGYNDIGVRDFALAIATLSLALFGPDQYTLDARFNTQLNTHHTSTTA</sequence>
<evidence type="ECO:0000256" key="3">
    <source>
        <dbReference type="ARBA" id="ARBA00022475"/>
    </source>
</evidence>
<accession>A0A1F6FM00</accession>
<dbReference type="Pfam" id="PF07681">
    <property type="entry name" value="DoxX"/>
    <property type="match status" value="1"/>
</dbReference>
<evidence type="ECO:0000256" key="7">
    <source>
        <dbReference type="SAM" id="Phobius"/>
    </source>
</evidence>
<comment type="caution">
    <text evidence="8">The sequence shown here is derived from an EMBL/GenBank/DDBJ whole genome shotgun (WGS) entry which is preliminary data.</text>
</comment>
<dbReference type="Proteomes" id="UP000177968">
    <property type="component" value="Unassembled WGS sequence"/>
</dbReference>
<evidence type="ECO:0000256" key="6">
    <source>
        <dbReference type="ARBA" id="ARBA00023136"/>
    </source>
</evidence>
<dbReference type="PANTHER" id="PTHR33452">
    <property type="entry name" value="OXIDOREDUCTASE CATD-RELATED"/>
    <property type="match status" value="1"/>
</dbReference>
<evidence type="ECO:0008006" key="10">
    <source>
        <dbReference type="Google" id="ProtNLM"/>
    </source>
</evidence>
<dbReference type="InterPro" id="IPR051907">
    <property type="entry name" value="DoxX-like_oxidoreductase"/>
</dbReference>
<reference evidence="8 9" key="1">
    <citation type="journal article" date="2016" name="Nat. Commun.">
        <title>Thousands of microbial genomes shed light on interconnected biogeochemical processes in an aquifer system.</title>
        <authorList>
            <person name="Anantharaman K."/>
            <person name="Brown C.T."/>
            <person name="Hug L.A."/>
            <person name="Sharon I."/>
            <person name="Castelle C.J."/>
            <person name="Probst A.J."/>
            <person name="Thomas B.C."/>
            <person name="Singh A."/>
            <person name="Wilkins M.J."/>
            <person name="Karaoz U."/>
            <person name="Brodie E.L."/>
            <person name="Williams K.H."/>
            <person name="Hubbard S.S."/>
            <person name="Banfield J.F."/>
        </authorList>
    </citation>
    <scope>NUCLEOTIDE SEQUENCE [LARGE SCALE GENOMIC DNA]</scope>
</reference>
<dbReference type="GO" id="GO:0005886">
    <property type="term" value="C:plasma membrane"/>
    <property type="evidence" value="ECO:0007669"/>
    <property type="project" value="UniProtKB-SubCell"/>
</dbReference>
<dbReference type="EMBL" id="MFMO01000041">
    <property type="protein sequence ID" value="OGG86892.1"/>
    <property type="molecule type" value="Genomic_DNA"/>
</dbReference>
<gene>
    <name evidence="8" type="ORF">A3H15_01030</name>
</gene>
<proteinExistence type="inferred from homology"/>
<comment type="subcellular location">
    <subcellularLocation>
        <location evidence="1">Cell membrane</location>
        <topology evidence="1">Multi-pass membrane protein</topology>
    </subcellularLocation>
</comment>
<evidence type="ECO:0000256" key="5">
    <source>
        <dbReference type="ARBA" id="ARBA00022989"/>
    </source>
</evidence>
<feature type="transmembrane region" description="Helical" evidence="7">
    <location>
        <begin position="52"/>
        <end position="71"/>
    </location>
</feature>
<dbReference type="InterPro" id="IPR032808">
    <property type="entry name" value="DoxX"/>
</dbReference>
<dbReference type="PANTHER" id="PTHR33452:SF1">
    <property type="entry name" value="INNER MEMBRANE PROTEIN YPHA-RELATED"/>
    <property type="match status" value="1"/>
</dbReference>
<evidence type="ECO:0000313" key="9">
    <source>
        <dbReference type="Proteomes" id="UP000177968"/>
    </source>
</evidence>
<protein>
    <recommendedName>
        <fullName evidence="10">DoxX family protein</fullName>
    </recommendedName>
</protein>
<feature type="transmembrane region" description="Helical" evidence="7">
    <location>
        <begin position="21"/>
        <end position="40"/>
    </location>
</feature>
<evidence type="ECO:0000313" key="8">
    <source>
        <dbReference type="EMBL" id="OGG86892.1"/>
    </source>
</evidence>
<keyword evidence="3" id="KW-1003">Cell membrane</keyword>